<dbReference type="EMBL" id="JWHR01000086">
    <property type="protein sequence ID" value="KHS57243.1"/>
    <property type="molecule type" value="Genomic_DNA"/>
</dbReference>
<reference evidence="1 2" key="1">
    <citation type="submission" date="2014-12" db="EMBL/GenBank/DDBJ databases">
        <title>Draft genome sequence of Terrisporobacter sp. 08-306576, isolated from the blood culture of a bacteremia patient.</title>
        <authorList>
            <person name="Lund L.C."/>
            <person name="Sydenham T.V."/>
            <person name="Hogh S.V."/>
            <person name="Skov M.N."/>
            <person name="Kemp M."/>
            <person name="Justesen U.S."/>
        </authorList>
    </citation>
    <scope>NUCLEOTIDE SEQUENCE [LARGE SCALE GENOMIC DNA]</scope>
    <source>
        <strain evidence="1 2">08-306576</strain>
    </source>
</reference>
<dbReference type="OrthoDB" id="9790372at2"/>
<gene>
    <name evidence="1" type="ORF">QX51_09410</name>
</gene>
<dbReference type="InterPro" id="IPR003772">
    <property type="entry name" value="YceD"/>
</dbReference>
<dbReference type="Proteomes" id="UP000031189">
    <property type="component" value="Unassembled WGS sequence"/>
</dbReference>
<dbReference type="Pfam" id="PF02620">
    <property type="entry name" value="YceD"/>
    <property type="match status" value="1"/>
</dbReference>
<evidence type="ECO:0000313" key="1">
    <source>
        <dbReference type="EMBL" id="KHS57243.1"/>
    </source>
</evidence>
<name>A0A0B3VWT3_9FIRM</name>
<dbReference type="STRING" id="1577792.QX51_09410"/>
<dbReference type="PANTHER" id="PTHR34374:SF1">
    <property type="entry name" value="LARGE RIBOSOMAL RNA SUBUNIT ACCUMULATION PROTEIN YCED HOMOLOG 1, CHLOROPLASTIC"/>
    <property type="match status" value="1"/>
</dbReference>
<dbReference type="RefSeq" id="WP_039679655.1">
    <property type="nucleotide sequence ID" value="NZ_JAWGXO010000001.1"/>
</dbReference>
<proteinExistence type="predicted"/>
<dbReference type="PANTHER" id="PTHR34374">
    <property type="entry name" value="LARGE RIBOSOMAL RNA SUBUNIT ACCUMULATION PROTEIN YCED HOMOLOG 1, CHLOROPLASTIC"/>
    <property type="match status" value="1"/>
</dbReference>
<comment type="caution">
    <text evidence="1">The sequence shown here is derived from an EMBL/GenBank/DDBJ whole genome shotgun (WGS) entry which is preliminary data.</text>
</comment>
<dbReference type="AlphaFoldDB" id="A0A0B3VWT3"/>
<accession>A0A0B3VWT3</accession>
<evidence type="ECO:0000313" key="2">
    <source>
        <dbReference type="Proteomes" id="UP000031189"/>
    </source>
</evidence>
<protein>
    <recommendedName>
        <fullName evidence="3">DNA-binding protein</fullName>
    </recommendedName>
</protein>
<sequence length="175" mass="19909">MIISLDKLNRKETDKIDLNFSQKIDTINYCENTYKIASPLNLIGKISRTNKGYYLDANISFEMVDNCARCLDEVKVPIEYAIEGFLVKEDFDEDEFEDYDAFIIDGDEVDLLDIIGQTLIFNLPVQSLCGEDCEGLCQNCGANLNRETCACSQIANDEDDIDPRFAKLKDLFKND</sequence>
<keyword evidence="2" id="KW-1185">Reference proteome</keyword>
<organism evidence="1 2">
    <name type="scientific">Terrisporobacter othiniensis</name>
    <dbReference type="NCBI Taxonomy" id="1577792"/>
    <lineage>
        <taxon>Bacteria</taxon>
        <taxon>Bacillati</taxon>
        <taxon>Bacillota</taxon>
        <taxon>Clostridia</taxon>
        <taxon>Peptostreptococcales</taxon>
        <taxon>Peptostreptococcaceae</taxon>
        <taxon>Terrisporobacter</taxon>
    </lineage>
</organism>
<evidence type="ECO:0008006" key="3">
    <source>
        <dbReference type="Google" id="ProtNLM"/>
    </source>
</evidence>